<dbReference type="GO" id="GO:0005886">
    <property type="term" value="C:plasma membrane"/>
    <property type="evidence" value="ECO:0007669"/>
    <property type="project" value="UniProtKB-SubCell"/>
</dbReference>
<evidence type="ECO:0000256" key="6">
    <source>
        <dbReference type="ARBA" id="ARBA00022989"/>
    </source>
</evidence>
<keyword evidence="11" id="KW-1185">Reference proteome</keyword>
<evidence type="ECO:0000256" key="5">
    <source>
        <dbReference type="ARBA" id="ARBA00022692"/>
    </source>
</evidence>
<dbReference type="InterPro" id="IPR051789">
    <property type="entry name" value="Bact_Polyamine_Transport"/>
</dbReference>
<evidence type="ECO:0000256" key="4">
    <source>
        <dbReference type="ARBA" id="ARBA00022475"/>
    </source>
</evidence>
<dbReference type="Proteomes" id="UP001139035">
    <property type="component" value="Unassembled WGS sequence"/>
</dbReference>
<dbReference type="Pfam" id="PF00528">
    <property type="entry name" value="BPD_transp_1"/>
    <property type="match status" value="1"/>
</dbReference>
<feature type="transmembrane region" description="Helical" evidence="8">
    <location>
        <begin position="36"/>
        <end position="57"/>
    </location>
</feature>
<sequence>MSTTIGRPAAVDQAAVSARAAERGYAPGIGDTLLKVYLGLFFFVLFAPIAIMVAAAFNAYPSPSITVWQGFTLKWFAAIFADARMMTGLFNSLLIACGVIAIAIPLGLAGALLLTRLESRANGILYTILVAPIMIPGIVLGVTTMIFWRDAFGVDAGLFTAMMAQTAFIASYCLLMFMARLARQDRSLDEAAADLGATPFFTFRRVTLPFLAPTIGMASVLAFLQSIENFPTTFFAIGPDYTLVTEIASRMRFGLSPMINAIGVIFIVVTVIAALVWASGRIRAERQNRADG</sequence>
<proteinExistence type="inferred from homology"/>
<keyword evidence="3 8" id="KW-0813">Transport</keyword>
<name>A0A9X1NX54_9HYPH</name>
<feature type="transmembrane region" description="Helical" evidence="8">
    <location>
        <begin position="206"/>
        <end position="224"/>
    </location>
</feature>
<dbReference type="AlphaFoldDB" id="A0A9X1NX54"/>
<comment type="similarity">
    <text evidence="2">Belongs to the binding-protein-dependent transport system permease family. CysTW subfamily.</text>
</comment>
<dbReference type="GO" id="GO:0055085">
    <property type="term" value="P:transmembrane transport"/>
    <property type="evidence" value="ECO:0007669"/>
    <property type="project" value="InterPro"/>
</dbReference>
<dbReference type="SUPFAM" id="SSF161098">
    <property type="entry name" value="MetI-like"/>
    <property type="match status" value="1"/>
</dbReference>
<dbReference type="PANTHER" id="PTHR43848">
    <property type="entry name" value="PUTRESCINE TRANSPORT SYSTEM PERMEASE PROTEIN POTI"/>
    <property type="match status" value="1"/>
</dbReference>
<dbReference type="InterPro" id="IPR035906">
    <property type="entry name" value="MetI-like_sf"/>
</dbReference>
<evidence type="ECO:0000256" key="3">
    <source>
        <dbReference type="ARBA" id="ARBA00022448"/>
    </source>
</evidence>
<evidence type="ECO:0000313" key="10">
    <source>
        <dbReference type="EMBL" id="MCE7026528.1"/>
    </source>
</evidence>
<dbReference type="RefSeq" id="WP_233717224.1">
    <property type="nucleotide sequence ID" value="NZ_JAJUWU010000001.1"/>
</dbReference>
<evidence type="ECO:0000259" key="9">
    <source>
        <dbReference type="PROSITE" id="PS50928"/>
    </source>
</evidence>
<gene>
    <name evidence="10" type="ORF">LZD57_00865</name>
</gene>
<reference evidence="10" key="1">
    <citation type="submission" date="2022-01" db="EMBL/GenBank/DDBJ databases">
        <title>Jiella avicenniae sp. nov., a novel endophytic bacterium isolated from bark of Avicennia marina.</title>
        <authorList>
            <person name="Tuo L."/>
        </authorList>
    </citation>
    <scope>NUCLEOTIDE SEQUENCE</scope>
    <source>
        <strain evidence="10">CBK1P-4</strain>
    </source>
</reference>
<evidence type="ECO:0000256" key="2">
    <source>
        <dbReference type="ARBA" id="ARBA00007069"/>
    </source>
</evidence>
<dbReference type="EMBL" id="JAJUWU010000001">
    <property type="protein sequence ID" value="MCE7026528.1"/>
    <property type="molecule type" value="Genomic_DNA"/>
</dbReference>
<comment type="caution">
    <text evidence="10">The sequence shown here is derived from an EMBL/GenBank/DDBJ whole genome shotgun (WGS) entry which is preliminary data.</text>
</comment>
<organism evidence="10 11">
    <name type="scientific">Jiella avicenniae</name>
    <dbReference type="NCBI Taxonomy" id="2907202"/>
    <lineage>
        <taxon>Bacteria</taxon>
        <taxon>Pseudomonadati</taxon>
        <taxon>Pseudomonadota</taxon>
        <taxon>Alphaproteobacteria</taxon>
        <taxon>Hyphomicrobiales</taxon>
        <taxon>Aurantimonadaceae</taxon>
        <taxon>Jiella</taxon>
    </lineage>
</organism>
<dbReference type="PROSITE" id="PS50928">
    <property type="entry name" value="ABC_TM1"/>
    <property type="match status" value="1"/>
</dbReference>
<feature type="domain" description="ABC transmembrane type-1" evidence="9">
    <location>
        <begin position="89"/>
        <end position="277"/>
    </location>
</feature>
<dbReference type="CDD" id="cd06261">
    <property type="entry name" value="TM_PBP2"/>
    <property type="match status" value="1"/>
</dbReference>
<keyword evidence="6 8" id="KW-1133">Transmembrane helix</keyword>
<keyword evidence="5 8" id="KW-0812">Transmembrane</keyword>
<feature type="transmembrane region" description="Helical" evidence="8">
    <location>
        <begin position="93"/>
        <end position="114"/>
    </location>
</feature>
<protein>
    <submittedName>
        <fullName evidence="10">ABC transporter permease</fullName>
    </submittedName>
</protein>
<dbReference type="PANTHER" id="PTHR43848:SF2">
    <property type="entry name" value="PUTRESCINE TRANSPORT SYSTEM PERMEASE PROTEIN POTI"/>
    <property type="match status" value="1"/>
</dbReference>
<evidence type="ECO:0000313" key="11">
    <source>
        <dbReference type="Proteomes" id="UP001139035"/>
    </source>
</evidence>
<feature type="transmembrane region" description="Helical" evidence="8">
    <location>
        <begin position="154"/>
        <end position="177"/>
    </location>
</feature>
<feature type="transmembrane region" description="Helical" evidence="8">
    <location>
        <begin position="258"/>
        <end position="279"/>
    </location>
</feature>
<comment type="subcellular location">
    <subcellularLocation>
        <location evidence="1 8">Cell membrane</location>
        <topology evidence="1 8">Multi-pass membrane protein</topology>
    </subcellularLocation>
</comment>
<evidence type="ECO:0000256" key="8">
    <source>
        <dbReference type="RuleBase" id="RU363032"/>
    </source>
</evidence>
<evidence type="ECO:0000256" key="1">
    <source>
        <dbReference type="ARBA" id="ARBA00004651"/>
    </source>
</evidence>
<dbReference type="Gene3D" id="1.10.3720.10">
    <property type="entry name" value="MetI-like"/>
    <property type="match status" value="1"/>
</dbReference>
<dbReference type="InterPro" id="IPR000515">
    <property type="entry name" value="MetI-like"/>
</dbReference>
<evidence type="ECO:0000256" key="7">
    <source>
        <dbReference type="ARBA" id="ARBA00023136"/>
    </source>
</evidence>
<keyword evidence="4" id="KW-1003">Cell membrane</keyword>
<keyword evidence="7 8" id="KW-0472">Membrane</keyword>
<accession>A0A9X1NX54</accession>
<feature type="transmembrane region" description="Helical" evidence="8">
    <location>
        <begin position="126"/>
        <end position="148"/>
    </location>
</feature>